<dbReference type="InterPro" id="IPR036259">
    <property type="entry name" value="MFS_trans_sf"/>
</dbReference>
<keyword evidence="4 6" id="KW-1133">Transmembrane helix</keyword>
<dbReference type="PANTHER" id="PTHR43702">
    <property type="entry name" value="L-FUCOSE-PROTON SYMPORTER"/>
    <property type="match status" value="1"/>
</dbReference>
<dbReference type="PANTHER" id="PTHR43702:SF3">
    <property type="entry name" value="PROTEIN TSGA"/>
    <property type="match status" value="1"/>
</dbReference>
<keyword evidence="3 6" id="KW-0812">Transmembrane</keyword>
<dbReference type="InterPro" id="IPR050375">
    <property type="entry name" value="MFS_TsgA-like"/>
</dbReference>
<feature type="transmembrane region" description="Helical" evidence="6">
    <location>
        <begin position="242"/>
        <end position="262"/>
    </location>
</feature>
<comment type="subcellular location">
    <subcellularLocation>
        <location evidence="1">Cell inner membrane</location>
        <topology evidence="1">Multi-pass membrane protein</topology>
    </subcellularLocation>
</comment>
<evidence type="ECO:0000313" key="7">
    <source>
        <dbReference type="EMBL" id="PVY45097.1"/>
    </source>
</evidence>
<evidence type="ECO:0000256" key="6">
    <source>
        <dbReference type="SAM" id="Phobius"/>
    </source>
</evidence>
<evidence type="ECO:0000313" key="8">
    <source>
        <dbReference type="Proteomes" id="UP000245959"/>
    </source>
</evidence>
<feature type="transmembrane region" description="Helical" evidence="6">
    <location>
        <begin position="326"/>
        <end position="343"/>
    </location>
</feature>
<dbReference type="Proteomes" id="UP000245959">
    <property type="component" value="Unassembled WGS sequence"/>
</dbReference>
<evidence type="ECO:0000256" key="2">
    <source>
        <dbReference type="ARBA" id="ARBA00022475"/>
    </source>
</evidence>
<dbReference type="OrthoDB" id="9786665at2"/>
<feature type="transmembrane region" description="Helical" evidence="6">
    <location>
        <begin position="349"/>
        <end position="370"/>
    </location>
</feature>
<dbReference type="AlphaFoldDB" id="A0A2U1B989"/>
<dbReference type="GO" id="GO:0022857">
    <property type="term" value="F:transmembrane transporter activity"/>
    <property type="evidence" value="ECO:0007669"/>
    <property type="project" value="InterPro"/>
</dbReference>
<organism evidence="7 8">
    <name type="scientific">Victivallis vadensis</name>
    <dbReference type="NCBI Taxonomy" id="172901"/>
    <lineage>
        <taxon>Bacteria</taxon>
        <taxon>Pseudomonadati</taxon>
        <taxon>Lentisphaerota</taxon>
        <taxon>Lentisphaeria</taxon>
        <taxon>Victivallales</taxon>
        <taxon>Victivallaceae</taxon>
        <taxon>Victivallis</taxon>
    </lineage>
</organism>
<dbReference type="GO" id="GO:0005886">
    <property type="term" value="C:plasma membrane"/>
    <property type="evidence" value="ECO:0007669"/>
    <property type="project" value="UniProtKB-SubCell"/>
</dbReference>
<dbReference type="RefSeq" id="WP_116882673.1">
    <property type="nucleotide sequence ID" value="NZ_CABMMC010000047.1"/>
</dbReference>
<feature type="transmembrane region" description="Helical" evidence="6">
    <location>
        <begin position="382"/>
        <end position="402"/>
    </location>
</feature>
<sequence length="446" mass="48970">METRSADKLGPFVVLTFIYFIVGFLTTVNGQCQGPLKIAFLADAGALKNTFVTLISFFFFLGYLICSPFGGRWINRVGYKRTLLRSLGFMIAGLAMFWASSWFTVTFPAAVVGIGAAHVPGGYFIFLTGSFLMGTAAALSQVVINPYISAYELPGTQSVQRMNIVCAINSFGTMIAPFFVTTLIFGGRAIEEVEVRQLMAPFLILAVFVVITTLTTMRMYIPDLSNTRAAEGERLERSIWSFRHFTLGVVAIFFYVGAEVAVGSNINLHALEMGGNGEALSFFGRKRLMIGELDLGIPAMLATIYWGGMMVGRMISSTMNRISPRIQLTTVTLAAIVLMTVAVGSNNLWLIALLGFFQSVMWSCIFTLSVQGLEKYTAKASGIFMMGVFGGAVFPVLQGIAADLFGTWRWTWLIVIFCELVILFYALIGSRVRNSKESPGKRRPEI</sequence>
<evidence type="ECO:0000256" key="5">
    <source>
        <dbReference type="ARBA" id="ARBA00023136"/>
    </source>
</evidence>
<keyword evidence="2" id="KW-1003">Cell membrane</keyword>
<comment type="caution">
    <text evidence="7">The sequence shown here is derived from an EMBL/GenBank/DDBJ whole genome shotgun (WGS) entry which is preliminary data.</text>
</comment>
<gene>
    <name evidence="7" type="ORF">C8D82_10310</name>
</gene>
<feature type="transmembrane region" description="Helical" evidence="6">
    <location>
        <begin position="12"/>
        <end position="31"/>
    </location>
</feature>
<evidence type="ECO:0000256" key="3">
    <source>
        <dbReference type="ARBA" id="ARBA00022692"/>
    </source>
</evidence>
<feature type="transmembrane region" description="Helical" evidence="6">
    <location>
        <begin position="164"/>
        <end position="186"/>
    </location>
</feature>
<keyword evidence="8" id="KW-1185">Reference proteome</keyword>
<protein>
    <submittedName>
        <fullName evidence="7">FHS family L-fucose permease-like MFS transporter</fullName>
    </submittedName>
</protein>
<dbReference type="InterPro" id="IPR011701">
    <property type="entry name" value="MFS"/>
</dbReference>
<feature type="transmembrane region" description="Helical" evidence="6">
    <location>
        <begin position="295"/>
        <end position="314"/>
    </location>
</feature>
<proteinExistence type="predicted"/>
<dbReference type="Gene3D" id="1.20.1250.20">
    <property type="entry name" value="MFS general substrate transporter like domains"/>
    <property type="match status" value="2"/>
</dbReference>
<feature type="transmembrane region" description="Helical" evidence="6">
    <location>
        <begin position="51"/>
        <end position="71"/>
    </location>
</feature>
<feature type="transmembrane region" description="Helical" evidence="6">
    <location>
        <begin position="123"/>
        <end position="144"/>
    </location>
</feature>
<dbReference type="Pfam" id="PF07690">
    <property type="entry name" value="MFS_1"/>
    <property type="match status" value="1"/>
</dbReference>
<evidence type="ECO:0000256" key="1">
    <source>
        <dbReference type="ARBA" id="ARBA00004429"/>
    </source>
</evidence>
<feature type="transmembrane region" description="Helical" evidence="6">
    <location>
        <begin position="198"/>
        <end position="221"/>
    </location>
</feature>
<reference evidence="7 8" key="1">
    <citation type="submission" date="2018-04" db="EMBL/GenBank/DDBJ databases">
        <title>Genomic Encyclopedia of Type Strains, Phase IV (KMG-IV): sequencing the most valuable type-strain genomes for metagenomic binning, comparative biology and taxonomic classification.</title>
        <authorList>
            <person name="Goeker M."/>
        </authorList>
    </citation>
    <scope>NUCLEOTIDE SEQUENCE [LARGE SCALE GENOMIC DNA]</scope>
    <source>
        <strain evidence="7 8">DSM 14823</strain>
    </source>
</reference>
<keyword evidence="5 6" id="KW-0472">Membrane</keyword>
<dbReference type="SUPFAM" id="SSF103473">
    <property type="entry name" value="MFS general substrate transporter"/>
    <property type="match status" value="1"/>
</dbReference>
<evidence type="ECO:0000256" key="4">
    <source>
        <dbReference type="ARBA" id="ARBA00022989"/>
    </source>
</evidence>
<name>A0A2U1B989_9BACT</name>
<dbReference type="GeneID" id="78294002"/>
<feature type="transmembrane region" description="Helical" evidence="6">
    <location>
        <begin position="83"/>
        <end position="103"/>
    </location>
</feature>
<dbReference type="EMBL" id="QEKH01000003">
    <property type="protein sequence ID" value="PVY45097.1"/>
    <property type="molecule type" value="Genomic_DNA"/>
</dbReference>
<feature type="transmembrane region" description="Helical" evidence="6">
    <location>
        <begin position="408"/>
        <end position="428"/>
    </location>
</feature>
<accession>A0A2U1B989</accession>